<keyword evidence="2" id="KW-1185">Reference proteome</keyword>
<name>A0ABR4BIC7_9LECA</name>
<dbReference type="Proteomes" id="UP001590951">
    <property type="component" value="Unassembled WGS sequence"/>
</dbReference>
<accession>A0ABR4BIC7</accession>
<gene>
    <name evidence="1" type="ORF">ABVK25_002933</name>
</gene>
<comment type="caution">
    <text evidence="1">The sequence shown here is derived from an EMBL/GenBank/DDBJ whole genome shotgun (WGS) entry which is preliminary data.</text>
</comment>
<protein>
    <recommendedName>
        <fullName evidence="3">FBD domain-containing protein</fullName>
    </recommendedName>
</protein>
<organism evidence="1 2">
    <name type="scientific">Lepraria finkii</name>
    <dbReference type="NCBI Taxonomy" id="1340010"/>
    <lineage>
        <taxon>Eukaryota</taxon>
        <taxon>Fungi</taxon>
        <taxon>Dikarya</taxon>
        <taxon>Ascomycota</taxon>
        <taxon>Pezizomycotina</taxon>
        <taxon>Lecanoromycetes</taxon>
        <taxon>OSLEUM clade</taxon>
        <taxon>Lecanoromycetidae</taxon>
        <taxon>Lecanorales</taxon>
        <taxon>Lecanorineae</taxon>
        <taxon>Stereocaulaceae</taxon>
        <taxon>Lepraria</taxon>
    </lineage>
</organism>
<dbReference type="EMBL" id="JBHFEH010000007">
    <property type="protein sequence ID" value="KAL2056539.1"/>
    <property type="molecule type" value="Genomic_DNA"/>
</dbReference>
<reference evidence="1 2" key="1">
    <citation type="submission" date="2024-09" db="EMBL/GenBank/DDBJ databases">
        <title>Rethinking Asexuality: The Enigmatic Case of Functional Sexual Genes in Lepraria (Stereocaulaceae).</title>
        <authorList>
            <person name="Doellman M."/>
            <person name="Sun Y."/>
            <person name="Barcenas-Pena A."/>
            <person name="Lumbsch H.T."/>
            <person name="Grewe F."/>
        </authorList>
    </citation>
    <scope>NUCLEOTIDE SEQUENCE [LARGE SCALE GENOMIC DNA]</scope>
    <source>
        <strain evidence="1 2">Grewe 0041</strain>
    </source>
</reference>
<sequence length="169" mass="19059">MIMMLKANLHRSSGHFGMSPSMKKLSCSNFKQDWSPCAAQSRMPLHILNISELTVTGNGPSSKDLFEILGGFKALKRFVYFEPAASQDFDRFWIRAALFAYARHSLEHLIIQPPGVYKGQGCMGDLRGFERLRTLETDCKSLVEPDHCDVMYKAEYRQPVANALPGTLQ</sequence>
<evidence type="ECO:0000313" key="1">
    <source>
        <dbReference type="EMBL" id="KAL2056539.1"/>
    </source>
</evidence>
<evidence type="ECO:0000313" key="2">
    <source>
        <dbReference type="Proteomes" id="UP001590951"/>
    </source>
</evidence>
<evidence type="ECO:0008006" key="3">
    <source>
        <dbReference type="Google" id="ProtNLM"/>
    </source>
</evidence>
<proteinExistence type="predicted"/>